<dbReference type="RefSeq" id="WP_048089581.1">
    <property type="nucleotide sequence ID" value="NZ_JMIY01000002.1"/>
</dbReference>
<dbReference type="EMBL" id="JMIY01000002">
    <property type="protein sequence ID" value="KCZ72655.1"/>
    <property type="molecule type" value="Genomic_DNA"/>
</dbReference>
<evidence type="ECO:0000313" key="3">
    <source>
        <dbReference type="EMBL" id="KCZ72655.1"/>
    </source>
</evidence>
<proteinExistence type="predicted"/>
<reference evidence="3 4" key="1">
    <citation type="journal article" date="2013" name="Nature">
        <title>Anaerobic oxidation of methane coupled to nitrate reduction in a novel archaeal lineage.</title>
        <authorList>
            <person name="Haroon M.F."/>
            <person name="Hu S."/>
            <person name="Shi Y."/>
            <person name="Imelfort M."/>
            <person name="Keller J."/>
            <person name="Hugenholtz P."/>
            <person name="Yuan Z."/>
            <person name="Tyson G.W."/>
        </authorList>
    </citation>
    <scope>NUCLEOTIDE SEQUENCE [LARGE SCALE GENOMIC DNA]</scope>
    <source>
        <strain evidence="3 4">ANME-2d</strain>
    </source>
</reference>
<gene>
    <name evidence="3" type="ORF">ANME2D_01086</name>
</gene>
<evidence type="ECO:0000256" key="2">
    <source>
        <dbReference type="ARBA" id="ARBA00022840"/>
    </source>
</evidence>
<evidence type="ECO:0000313" key="4">
    <source>
        <dbReference type="Proteomes" id="UP000027153"/>
    </source>
</evidence>
<dbReference type="InterPro" id="IPR027417">
    <property type="entry name" value="P-loop_NTPase"/>
</dbReference>
<dbReference type="OrthoDB" id="337234at2157"/>
<accession>A0A062VBG6</accession>
<keyword evidence="2" id="KW-0067">ATP-binding</keyword>
<organism evidence="3 4">
    <name type="scientific">Candidatus Methanoperedens nitratireducens</name>
    <dbReference type="NCBI Taxonomy" id="1392998"/>
    <lineage>
        <taxon>Archaea</taxon>
        <taxon>Methanobacteriati</taxon>
        <taxon>Methanobacteriota</taxon>
        <taxon>Stenosarchaea group</taxon>
        <taxon>Methanomicrobia</taxon>
        <taxon>Methanosarcinales</taxon>
        <taxon>ANME-2 cluster</taxon>
        <taxon>Candidatus Methanoperedentaceae</taxon>
        <taxon>Candidatus Methanoperedens</taxon>
    </lineage>
</organism>
<evidence type="ECO:0000256" key="1">
    <source>
        <dbReference type="ARBA" id="ARBA00022741"/>
    </source>
</evidence>
<protein>
    <submittedName>
        <fullName evidence="3">RecA-superfamily ATPase possibly involved in signal transduction</fullName>
    </submittedName>
</protein>
<dbReference type="Gene3D" id="3.40.50.300">
    <property type="entry name" value="P-loop containing nucleotide triphosphate hydrolases"/>
    <property type="match status" value="1"/>
</dbReference>
<dbReference type="AlphaFoldDB" id="A0A062VBG6"/>
<comment type="caution">
    <text evidence="3">The sequence shown here is derived from an EMBL/GenBank/DDBJ whole genome shotgun (WGS) entry which is preliminary data.</text>
</comment>
<name>A0A062VBG6_9EURY</name>
<sequence>MAFRKVPTGIKTFDANIDDGFPAGSVILLLEDVGAGAREFIYTSAFNLIDLKTNHYDFDLMNKKHNDLSKADEIMTTLMLPNEVCYISVSKSKEDILNENAYAFHKDFYNTIKGGLIFKELSDIYFRQSIVQNFWVSDKKRNMDYNHGSDKNILEEISEFLDKHAANNMVILDSITELIMYEGDYLSKNDIIMFLKGMVRVSKMWNGIIYLILSANILDKQIQETITDLVDGVLTFEWSDRKSVKLQRSLYITKFRGLLPRLEQNNIEKFETKITYYDGFEVSNIRKIV</sequence>
<dbReference type="SUPFAM" id="SSF52540">
    <property type="entry name" value="P-loop containing nucleoside triphosphate hydrolases"/>
    <property type="match status" value="1"/>
</dbReference>
<dbReference type="PANTHER" id="PTHR43637">
    <property type="entry name" value="UPF0273 PROTEIN TM_0370"/>
    <property type="match status" value="1"/>
</dbReference>
<keyword evidence="4" id="KW-1185">Reference proteome</keyword>
<keyword evidence="1" id="KW-0547">Nucleotide-binding</keyword>
<dbReference type="GO" id="GO:0005524">
    <property type="term" value="F:ATP binding"/>
    <property type="evidence" value="ECO:0007669"/>
    <property type="project" value="UniProtKB-KW"/>
</dbReference>
<dbReference type="Proteomes" id="UP000027153">
    <property type="component" value="Unassembled WGS sequence"/>
</dbReference>